<organism evidence="2 3">
    <name type="scientific">Alterisphingorhabdus coralli</name>
    <dbReference type="NCBI Taxonomy" id="3071408"/>
    <lineage>
        <taxon>Bacteria</taxon>
        <taxon>Pseudomonadati</taxon>
        <taxon>Pseudomonadota</taxon>
        <taxon>Alphaproteobacteria</taxon>
        <taxon>Sphingomonadales</taxon>
        <taxon>Sphingomonadaceae</taxon>
        <taxon>Alterisphingorhabdus (ex Yan et al. 2024)</taxon>
    </lineage>
</organism>
<dbReference type="SUPFAM" id="SSF47598">
    <property type="entry name" value="Ribbon-helix-helix"/>
    <property type="match status" value="1"/>
</dbReference>
<reference evidence="2 3" key="1">
    <citation type="submission" date="2023-10" db="EMBL/GenBank/DDBJ databases">
        <title>Complete genome sequence of a Sphingomonadaceae bacterium.</title>
        <authorList>
            <person name="Yan C."/>
        </authorList>
    </citation>
    <scope>NUCLEOTIDE SEQUENCE [LARGE SCALE GENOMIC DNA]</scope>
    <source>
        <strain evidence="2 3">SCSIO 66989</strain>
    </source>
</reference>
<dbReference type="Gene3D" id="1.10.1220.10">
    <property type="entry name" value="Met repressor-like"/>
    <property type="match status" value="1"/>
</dbReference>
<dbReference type="GO" id="GO:0006355">
    <property type="term" value="P:regulation of DNA-templated transcription"/>
    <property type="evidence" value="ECO:0007669"/>
    <property type="project" value="InterPro"/>
</dbReference>
<dbReference type="InterPro" id="IPR010985">
    <property type="entry name" value="Ribbon_hlx_hlx"/>
</dbReference>
<evidence type="ECO:0000313" key="3">
    <source>
        <dbReference type="Proteomes" id="UP001302429"/>
    </source>
</evidence>
<feature type="compositionally biased region" description="Basic and acidic residues" evidence="1">
    <location>
        <begin position="133"/>
        <end position="159"/>
    </location>
</feature>
<dbReference type="AlphaFoldDB" id="A0AA97I111"/>
<gene>
    <name evidence="2" type="ORF">RB602_10605</name>
</gene>
<protein>
    <submittedName>
        <fullName evidence="2">Uncharacterized protein</fullName>
    </submittedName>
</protein>
<dbReference type="KEGG" id="acoa:RB602_10605"/>
<sequence length="221" mass="23778">MGDPKPLASLSSGLLARKGAARPAMRRQINFAPDPVEKVMHEDLGWNDMGYDVDPPQPAEPESIDPSGESTAKEPKSNPLAGAIPEVIKQQEELNRSLQDQTKAEEPVEETGGDAPARDIDAILSTKPVTAKSDSKPVKADIGDTALESHKTGKTEPKARTKRAAFTLRLDAERHLRLRLACAVQNQSAQQLVTQALDQMLDALPEIDALAGQIPGPKKTV</sequence>
<dbReference type="EMBL" id="CP136594">
    <property type="protein sequence ID" value="WOE74300.1"/>
    <property type="molecule type" value="Genomic_DNA"/>
</dbReference>
<dbReference type="Proteomes" id="UP001302429">
    <property type="component" value="Chromosome"/>
</dbReference>
<name>A0AA97I111_9SPHN</name>
<evidence type="ECO:0000256" key="1">
    <source>
        <dbReference type="SAM" id="MobiDB-lite"/>
    </source>
</evidence>
<feature type="compositionally biased region" description="Basic and acidic residues" evidence="1">
    <location>
        <begin position="35"/>
        <end position="44"/>
    </location>
</feature>
<accession>A0AA97I111</accession>
<dbReference type="InterPro" id="IPR013321">
    <property type="entry name" value="Arc_rbn_hlx_hlx"/>
</dbReference>
<feature type="region of interest" description="Disordered" evidence="1">
    <location>
        <begin position="1"/>
        <end position="160"/>
    </location>
</feature>
<dbReference type="RefSeq" id="WP_317080537.1">
    <property type="nucleotide sequence ID" value="NZ_CP136594.1"/>
</dbReference>
<proteinExistence type="predicted"/>
<keyword evidence="3" id="KW-1185">Reference proteome</keyword>
<evidence type="ECO:0000313" key="2">
    <source>
        <dbReference type="EMBL" id="WOE74300.1"/>
    </source>
</evidence>